<keyword evidence="1" id="KW-0479">Metal-binding</keyword>
<dbReference type="EMBL" id="ANIZ01002062">
    <property type="protein sequence ID" value="ETI42811.1"/>
    <property type="molecule type" value="Genomic_DNA"/>
</dbReference>
<evidence type="ECO:0000313" key="5">
    <source>
        <dbReference type="Proteomes" id="UP000018721"/>
    </source>
</evidence>
<dbReference type="PROSITE" id="PS50158">
    <property type="entry name" value="ZF_CCHC"/>
    <property type="match status" value="1"/>
</dbReference>
<evidence type="ECO:0000256" key="1">
    <source>
        <dbReference type="PROSITE-ProRule" id="PRU00047"/>
    </source>
</evidence>
<dbReference type="Pfam" id="PF22936">
    <property type="entry name" value="Pol_BBD"/>
    <property type="match status" value="1"/>
</dbReference>
<proteinExistence type="predicted"/>
<dbReference type="eggNOG" id="KOG0017">
    <property type="taxonomic scope" value="Eukaryota"/>
</dbReference>
<feature type="non-terminal residue" evidence="4">
    <location>
        <position position="572"/>
    </location>
</feature>
<feature type="compositionally biased region" description="Basic and acidic residues" evidence="2">
    <location>
        <begin position="86"/>
        <end position="105"/>
    </location>
</feature>
<dbReference type="InterPro" id="IPR001878">
    <property type="entry name" value="Znf_CCHC"/>
</dbReference>
<evidence type="ECO:0000256" key="2">
    <source>
        <dbReference type="SAM" id="MobiDB-lite"/>
    </source>
</evidence>
<name>V9EVB0_PHYNI</name>
<sequence length="572" mass="62659">MTTANAGDARDGAEAPTPAPAPSRERVGMAGDAEEKSTAIVRERDDGNIPGGHTETTEDKGTDNMTRMLALMEGLAGRLERLEESQTKMGEKLDNEDRRARDVDHPMTPPMNSSLFASALGRGARMHLDSLAGSPSTPLTSTPRRHVAAPQYFGYQQPGYGMPIPEVHQQYAGMQAVPGNGPAGPVPQPRGAQPQAGAGRFPVQNREDGPKYPDARQKKLAIRPFDGKELYVGLGSGFLEWGRRFGRQVNLGQSACGFAWPEDVKVDLLGHYLSGTAERYYNKQVESWWGQLPTLQYVMEKMLEAFKTNITPAQAMKLFTAPKESKRTWPEHYMYLVAVSEASGGGCDYLVLNNIVQYASTDLRTVLMAKVDSSRTDHLQQAEELAHFAQSWELEPAKHRNLGKEVVAAVGEETRRCHECNKVGHLRAACPKRGRGCNGGPDLVLAVDESLVEASGTWILDSGSSRHLVSDESWLQDVETCNDVCLQPNREPLRVTKKGTVSLRVTACGAERTVKLTDVYYAAGVIHNLISYGKLDEKGYTLTYKGGRRVVAAKVDGSVAFDVHLRRNVLVV</sequence>
<feature type="domain" description="CCHC-type" evidence="3">
    <location>
        <begin position="415"/>
        <end position="432"/>
    </location>
</feature>
<dbReference type="GO" id="GO:0003676">
    <property type="term" value="F:nucleic acid binding"/>
    <property type="evidence" value="ECO:0007669"/>
    <property type="project" value="InterPro"/>
</dbReference>
<protein>
    <recommendedName>
        <fullName evidence="3">CCHC-type domain-containing protein</fullName>
    </recommendedName>
</protein>
<feature type="region of interest" description="Disordered" evidence="2">
    <location>
        <begin position="86"/>
        <end position="111"/>
    </location>
</feature>
<keyword evidence="1" id="KW-0863">Zinc-finger</keyword>
<keyword evidence="1" id="KW-0862">Zinc</keyword>
<reference evidence="4 5" key="1">
    <citation type="submission" date="2013-11" db="EMBL/GenBank/DDBJ databases">
        <title>The Genome Sequence of Phytophthora parasitica P1569.</title>
        <authorList>
            <consortium name="The Broad Institute Genomics Platform"/>
            <person name="Russ C."/>
            <person name="Tyler B."/>
            <person name="Panabieres F."/>
            <person name="Shan W."/>
            <person name="Tripathy S."/>
            <person name="Grunwald N."/>
            <person name="Machado M."/>
            <person name="Johnson C.S."/>
            <person name="Arredondo F."/>
            <person name="Hong C."/>
            <person name="Coffey M."/>
            <person name="Young S.K."/>
            <person name="Zeng Q."/>
            <person name="Gargeya S."/>
            <person name="Fitzgerald M."/>
            <person name="Abouelleil A."/>
            <person name="Alvarado L."/>
            <person name="Chapman S.B."/>
            <person name="Gainer-Dewar J."/>
            <person name="Goldberg J."/>
            <person name="Griggs A."/>
            <person name="Gujja S."/>
            <person name="Hansen M."/>
            <person name="Howarth C."/>
            <person name="Imamovic A."/>
            <person name="Ireland A."/>
            <person name="Larimer J."/>
            <person name="McCowan C."/>
            <person name="Murphy C."/>
            <person name="Pearson M."/>
            <person name="Poon T.W."/>
            <person name="Priest M."/>
            <person name="Roberts A."/>
            <person name="Saif S."/>
            <person name="Shea T."/>
            <person name="Sykes S."/>
            <person name="Wortman J."/>
            <person name="Nusbaum C."/>
            <person name="Birren B."/>
        </authorList>
    </citation>
    <scope>NUCLEOTIDE SEQUENCE [LARGE SCALE GENOMIC DNA]</scope>
    <source>
        <strain evidence="4 5">P1569</strain>
    </source>
</reference>
<gene>
    <name evidence="4" type="ORF">F443_12138</name>
</gene>
<organism evidence="4 5">
    <name type="scientific">Phytophthora nicotianae P1569</name>
    <dbReference type="NCBI Taxonomy" id="1317065"/>
    <lineage>
        <taxon>Eukaryota</taxon>
        <taxon>Sar</taxon>
        <taxon>Stramenopiles</taxon>
        <taxon>Oomycota</taxon>
        <taxon>Peronosporomycetes</taxon>
        <taxon>Peronosporales</taxon>
        <taxon>Peronosporaceae</taxon>
        <taxon>Phytophthora</taxon>
    </lineage>
</organism>
<accession>V9EVB0</accession>
<keyword evidence="5" id="KW-1185">Reference proteome</keyword>
<feature type="compositionally biased region" description="Basic and acidic residues" evidence="2">
    <location>
        <begin position="205"/>
        <end position="216"/>
    </location>
</feature>
<dbReference type="HOGENOM" id="CLU_032699_1_0_1"/>
<dbReference type="AlphaFoldDB" id="V9EVB0"/>
<dbReference type="GO" id="GO:0008270">
    <property type="term" value="F:zinc ion binding"/>
    <property type="evidence" value="ECO:0007669"/>
    <property type="project" value="UniProtKB-KW"/>
</dbReference>
<dbReference type="InterPro" id="IPR054722">
    <property type="entry name" value="PolX-like_BBD"/>
</dbReference>
<feature type="compositionally biased region" description="Basic and acidic residues" evidence="2">
    <location>
        <begin position="23"/>
        <end position="47"/>
    </location>
</feature>
<comment type="caution">
    <text evidence="4">The sequence shown here is derived from an EMBL/GenBank/DDBJ whole genome shotgun (WGS) entry which is preliminary data.</text>
</comment>
<evidence type="ECO:0000313" key="4">
    <source>
        <dbReference type="EMBL" id="ETI42811.1"/>
    </source>
</evidence>
<feature type="region of interest" description="Disordered" evidence="2">
    <location>
        <begin position="1"/>
        <end position="66"/>
    </location>
</feature>
<dbReference type="OrthoDB" id="123609at2759"/>
<evidence type="ECO:0000259" key="3">
    <source>
        <dbReference type="PROSITE" id="PS50158"/>
    </source>
</evidence>
<dbReference type="Proteomes" id="UP000018721">
    <property type="component" value="Unassembled WGS sequence"/>
</dbReference>
<feature type="region of interest" description="Disordered" evidence="2">
    <location>
        <begin position="181"/>
        <end position="216"/>
    </location>
</feature>